<name>A0A974XFU8_9FIRM</name>
<keyword evidence="2" id="KW-0456">Lyase</keyword>
<evidence type="ECO:0000313" key="7">
    <source>
        <dbReference type="Proteomes" id="UP000663499"/>
    </source>
</evidence>
<sequence>MVEFRPVSSRVERLKERYRTTYPVLDSERAKIVTDFYRENEDEMGIVKRAKTLYEVCSKMTVRVEDDELIVGNMAKNYRGATMFPEFGVTWFFEELRSGVFENRNEIEEGFKLSEEDKEVFLSIEDFWRTHSVGARMNKVIPEGYASVAGNGVTTFLGAGKDNSDGPTGHFNANYGKVCSRGFGSIRQEAKDKMDQMEGKVFGNDAKKYTFYRSIVIVCDAAILLSKRYAALCREKAESAEPKRKEELLKMADSLDWIMENPCRTFAESVQATYLYQLLLSLDGNMHGLTIGRFDQYTWPYLEADLKAGRTTLDEAQEVLDCMFLKISDTNKLKSVGGALNAGGYSSGQHMSLGGVTRSGEDATNPVSYLMLQVAARLYIHEPPLSVRVHDDTPNELWEMAIETTKRVGGIPTLQNDKVIIPSLLAKGFTLEDARDYCIIGCVEPAGSGNEYPACGGTGRETFWNMANALVLAINNGINPFSGKQVGLPTGYLHEFKTFEDVKEAYKKQIQYFVDWHVTLTNFYEMVVSEIMPIPIASATMDGCMENGADVVWGGSKYNSSGIAGIGCANVGDSLSALKHLIYDTKKYTAKEFYDALMADWAGYENMQQDVFNMVPRYGNDEESVDELTSWAMDVFSDRVNESTGPRGTYRAGLYPVSVHIAFGKGTFATPDGRRKGEPLSDGISPMQGMDKNGPSAVLNSVARINHVNNANGTLLNMKFHPKAVHGEEGTMKLRQLVETFFDNDGMHIQYNVVGADTLRAAQDEPEKYRDLVIRIAGFSAYFVELYKDLQDDLIKRSEQNM</sequence>
<dbReference type="SUPFAM" id="SSF51998">
    <property type="entry name" value="PFL-like glycyl radical enzymes"/>
    <property type="match status" value="1"/>
</dbReference>
<evidence type="ECO:0000256" key="2">
    <source>
        <dbReference type="ARBA" id="ARBA00023239"/>
    </source>
</evidence>
<dbReference type="Pfam" id="PF01228">
    <property type="entry name" value="Gly_radical"/>
    <property type="match status" value="1"/>
</dbReference>
<dbReference type="GO" id="GO:0005829">
    <property type="term" value="C:cytosol"/>
    <property type="evidence" value="ECO:0007669"/>
    <property type="project" value="TreeGrafter"/>
</dbReference>
<dbReference type="GO" id="GO:0016829">
    <property type="term" value="F:lyase activity"/>
    <property type="evidence" value="ECO:0007669"/>
    <property type="project" value="UniProtKB-KW"/>
</dbReference>
<dbReference type="Pfam" id="PF02901">
    <property type="entry name" value="PFL-like"/>
    <property type="match status" value="1"/>
</dbReference>
<keyword evidence="7" id="KW-1185">Reference proteome</keyword>
<proteinExistence type="predicted"/>
<dbReference type="PANTHER" id="PTHR43641:SF2">
    <property type="entry name" value="DEHYDRATASE YBIW-RELATED"/>
    <property type="match status" value="1"/>
</dbReference>
<gene>
    <name evidence="6" type="ORF">J0B03_03135</name>
</gene>
<dbReference type="PROSITE" id="PS51554">
    <property type="entry name" value="PFL"/>
    <property type="match status" value="1"/>
</dbReference>
<dbReference type="RefSeq" id="WP_207300416.1">
    <property type="nucleotide sequence ID" value="NZ_CP071444.1"/>
</dbReference>
<dbReference type="PANTHER" id="PTHR43641">
    <property type="entry name" value="FORMATE ACETYLTRANSFERASE 3-RELATED"/>
    <property type="match status" value="1"/>
</dbReference>
<evidence type="ECO:0000259" key="4">
    <source>
        <dbReference type="PROSITE" id="PS51149"/>
    </source>
</evidence>
<feature type="domain" description="Glycine radical" evidence="4">
    <location>
        <begin position="682"/>
        <end position="802"/>
    </location>
</feature>
<dbReference type="PROSITE" id="PS51149">
    <property type="entry name" value="GLY_RADICAL_2"/>
    <property type="match status" value="1"/>
</dbReference>
<dbReference type="InterPro" id="IPR004184">
    <property type="entry name" value="PFL_dom"/>
</dbReference>
<evidence type="ECO:0008006" key="8">
    <source>
        <dbReference type="Google" id="ProtNLM"/>
    </source>
</evidence>
<evidence type="ECO:0000259" key="5">
    <source>
        <dbReference type="PROSITE" id="PS51554"/>
    </source>
</evidence>
<organism evidence="6 7">
    <name type="scientific">Alkalibacter rhizosphaerae</name>
    <dbReference type="NCBI Taxonomy" id="2815577"/>
    <lineage>
        <taxon>Bacteria</taxon>
        <taxon>Bacillati</taxon>
        <taxon>Bacillota</taxon>
        <taxon>Clostridia</taxon>
        <taxon>Eubacteriales</taxon>
        <taxon>Eubacteriaceae</taxon>
        <taxon>Alkalibacter</taxon>
    </lineage>
</organism>
<reference evidence="6" key="1">
    <citation type="submission" date="2021-03" db="EMBL/GenBank/DDBJ databases">
        <title>Alkalibacter marinus sp. nov., isolated from tidal flat sediment.</title>
        <authorList>
            <person name="Namirimu T."/>
            <person name="Yang J.-A."/>
            <person name="Yang S.-H."/>
            <person name="Kim Y.-J."/>
            <person name="Kwon K.K."/>
        </authorList>
    </citation>
    <scope>NUCLEOTIDE SEQUENCE</scope>
    <source>
        <strain evidence="6">ES005</strain>
    </source>
</reference>
<feature type="domain" description="PFL" evidence="5">
    <location>
        <begin position="9"/>
        <end position="675"/>
    </location>
</feature>
<feature type="modified residue" description="Glycine radical" evidence="3">
    <location>
        <position position="778"/>
    </location>
</feature>
<dbReference type="AlphaFoldDB" id="A0A974XFU8"/>
<dbReference type="InterPro" id="IPR001150">
    <property type="entry name" value="Gly_radical"/>
</dbReference>
<dbReference type="Gene3D" id="3.20.70.20">
    <property type="match status" value="1"/>
</dbReference>
<evidence type="ECO:0000256" key="1">
    <source>
        <dbReference type="ARBA" id="ARBA00022818"/>
    </source>
</evidence>
<dbReference type="Proteomes" id="UP000663499">
    <property type="component" value="Chromosome"/>
</dbReference>
<dbReference type="EMBL" id="CP071444">
    <property type="protein sequence ID" value="QSX09077.1"/>
    <property type="molecule type" value="Genomic_DNA"/>
</dbReference>
<dbReference type="KEGG" id="alka:J0B03_03135"/>
<accession>A0A974XFU8</accession>
<evidence type="ECO:0000313" key="6">
    <source>
        <dbReference type="EMBL" id="QSX09077.1"/>
    </source>
</evidence>
<evidence type="ECO:0000256" key="3">
    <source>
        <dbReference type="PROSITE-ProRule" id="PRU00493"/>
    </source>
</evidence>
<dbReference type="InterPro" id="IPR051215">
    <property type="entry name" value="GRE"/>
</dbReference>
<keyword evidence="1 3" id="KW-0556">Organic radical</keyword>
<protein>
    <recommendedName>
        <fullName evidence="8">Formate C-acetyltransferase</fullName>
    </recommendedName>
</protein>